<dbReference type="Proteomes" id="UP000765160">
    <property type="component" value="Unassembled WGS sequence"/>
</dbReference>
<protein>
    <submittedName>
        <fullName evidence="11">C-type cytochrome</fullName>
    </submittedName>
</protein>
<evidence type="ECO:0000256" key="6">
    <source>
        <dbReference type="ARBA" id="ARBA00023002"/>
    </source>
</evidence>
<evidence type="ECO:0000256" key="8">
    <source>
        <dbReference type="PROSITE-ProRule" id="PRU00433"/>
    </source>
</evidence>
<dbReference type="PROSITE" id="PS51007">
    <property type="entry name" value="CYTC"/>
    <property type="match status" value="1"/>
</dbReference>
<evidence type="ECO:0000256" key="1">
    <source>
        <dbReference type="ARBA" id="ARBA00004418"/>
    </source>
</evidence>
<dbReference type="InterPro" id="IPR026259">
    <property type="entry name" value="MauG/Cytc_peroxidase"/>
</dbReference>
<sequence>MEGGDPPRRAAVNEVTPSSHPISILPPLPPVDERRRALGERLFGDPRLSGDGSRSCATCHDLRTNGATSRQRDVGLDGVELPLNTATVFNATLSFRLGWEGRARGLEVQTETLLRNPAIMGADIQVVLQRLSADPGLVAEFRDVYRRRLDKAALLDALATFQRSLVTPRSRFDRWLGGAAEAITPEEHEGYLLFRSIGCSACHQGVNIGGNLFQQHGIFHALAAPEPRVLRVPSLRNVAATAPYFHDGSAATLEDAVRGMGLAQLNLVMEQAQVASIVAFLRTLTGSYRGNPVTAPQ</sequence>
<keyword evidence="4" id="KW-0732">Signal</keyword>
<dbReference type="InterPro" id="IPR036909">
    <property type="entry name" value="Cyt_c-like_dom_sf"/>
</dbReference>
<evidence type="ECO:0000313" key="12">
    <source>
        <dbReference type="Proteomes" id="UP000765160"/>
    </source>
</evidence>
<comment type="caution">
    <text evidence="11">The sequence shown here is derived from an EMBL/GenBank/DDBJ whole genome shotgun (WGS) entry which is preliminary data.</text>
</comment>
<feature type="domain" description="Cytochrome c" evidence="10">
    <location>
        <begin position="185"/>
        <end position="285"/>
    </location>
</feature>
<organism evidence="11 12">
    <name type="scientific">Falsiroseomonas frigidaquae</name>
    <dbReference type="NCBI Taxonomy" id="487318"/>
    <lineage>
        <taxon>Bacteria</taxon>
        <taxon>Pseudomonadati</taxon>
        <taxon>Pseudomonadota</taxon>
        <taxon>Alphaproteobacteria</taxon>
        <taxon>Acetobacterales</taxon>
        <taxon>Roseomonadaceae</taxon>
        <taxon>Falsiroseomonas</taxon>
    </lineage>
</organism>
<keyword evidence="12" id="KW-1185">Reference proteome</keyword>
<reference evidence="11 12" key="1">
    <citation type="submission" date="2020-03" db="EMBL/GenBank/DDBJ databases">
        <title>Roseomonas selenitidurans sp. nov. isolated from soil.</title>
        <authorList>
            <person name="Liu H."/>
        </authorList>
    </citation>
    <scope>NUCLEOTIDE SEQUENCE [LARGE SCALE GENOMIC DNA]</scope>
    <source>
        <strain evidence="11 12">JCM 15073</strain>
    </source>
</reference>
<gene>
    <name evidence="11" type="ORF">HB662_20460</name>
</gene>
<evidence type="ECO:0000256" key="3">
    <source>
        <dbReference type="ARBA" id="ARBA00022723"/>
    </source>
</evidence>
<dbReference type="PIRSF" id="PIRSF000294">
    <property type="entry name" value="Cytochrome-c_peroxidase"/>
    <property type="match status" value="1"/>
</dbReference>
<dbReference type="SUPFAM" id="SSF46626">
    <property type="entry name" value="Cytochrome c"/>
    <property type="match status" value="2"/>
</dbReference>
<dbReference type="PANTHER" id="PTHR30600">
    <property type="entry name" value="CYTOCHROME C PEROXIDASE-RELATED"/>
    <property type="match status" value="1"/>
</dbReference>
<evidence type="ECO:0000256" key="7">
    <source>
        <dbReference type="ARBA" id="ARBA00023004"/>
    </source>
</evidence>
<keyword evidence="2 8" id="KW-0349">Heme</keyword>
<keyword evidence="5" id="KW-0574">Periplasm</keyword>
<evidence type="ECO:0000256" key="4">
    <source>
        <dbReference type="ARBA" id="ARBA00022729"/>
    </source>
</evidence>
<keyword evidence="7 8" id="KW-0408">Iron</keyword>
<evidence type="ECO:0000256" key="2">
    <source>
        <dbReference type="ARBA" id="ARBA00022617"/>
    </source>
</evidence>
<dbReference type="Gene3D" id="1.10.760.10">
    <property type="entry name" value="Cytochrome c-like domain"/>
    <property type="match status" value="2"/>
</dbReference>
<accession>A0ABX1F471</accession>
<keyword evidence="3 8" id="KW-0479">Metal-binding</keyword>
<dbReference type="InterPro" id="IPR009056">
    <property type="entry name" value="Cyt_c-like_dom"/>
</dbReference>
<dbReference type="EMBL" id="JAAVTX010000006">
    <property type="protein sequence ID" value="NKE47163.1"/>
    <property type="molecule type" value="Genomic_DNA"/>
</dbReference>
<dbReference type="PANTHER" id="PTHR30600:SF7">
    <property type="entry name" value="CYTOCHROME C PEROXIDASE-RELATED"/>
    <property type="match status" value="1"/>
</dbReference>
<name>A0ABX1F471_9PROT</name>
<evidence type="ECO:0000256" key="9">
    <source>
        <dbReference type="SAM" id="MobiDB-lite"/>
    </source>
</evidence>
<dbReference type="InterPro" id="IPR051395">
    <property type="entry name" value="Cytochrome_c_Peroxidase/MauG"/>
</dbReference>
<comment type="subcellular location">
    <subcellularLocation>
        <location evidence="1">Periplasm</location>
    </subcellularLocation>
</comment>
<dbReference type="Pfam" id="PF03150">
    <property type="entry name" value="CCP_MauG"/>
    <property type="match status" value="1"/>
</dbReference>
<evidence type="ECO:0000313" key="11">
    <source>
        <dbReference type="EMBL" id="NKE47163.1"/>
    </source>
</evidence>
<evidence type="ECO:0000256" key="5">
    <source>
        <dbReference type="ARBA" id="ARBA00022764"/>
    </source>
</evidence>
<dbReference type="InterPro" id="IPR004852">
    <property type="entry name" value="Di-haem_cyt_c_peroxidsae"/>
</dbReference>
<feature type="region of interest" description="Disordered" evidence="9">
    <location>
        <begin position="1"/>
        <end position="30"/>
    </location>
</feature>
<keyword evidence="6" id="KW-0560">Oxidoreductase</keyword>
<proteinExistence type="predicted"/>
<evidence type="ECO:0000259" key="10">
    <source>
        <dbReference type="PROSITE" id="PS51007"/>
    </source>
</evidence>